<dbReference type="Proteomes" id="UP000592780">
    <property type="component" value="Unassembled WGS sequence"/>
</dbReference>
<organism evidence="1 2">
    <name type="scientific">Paraburkholderia atlantica</name>
    <dbReference type="NCBI Taxonomy" id="2654982"/>
    <lineage>
        <taxon>Bacteria</taxon>
        <taxon>Pseudomonadati</taxon>
        <taxon>Pseudomonadota</taxon>
        <taxon>Betaproteobacteria</taxon>
        <taxon>Burkholderiales</taxon>
        <taxon>Burkholderiaceae</taxon>
        <taxon>Paraburkholderia</taxon>
    </lineage>
</organism>
<gene>
    <name evidence="1" type="ORF">HDG40_002219</name>
</gene>
<accession>A0A7W8V5Y1</accession>
<name>A0A7W8V5Y1_PARAM</name>
<sequence length="77" mass="8121">MFSGNLDHASILQLLAEGFASNRIYSPAVSARNEYLANLSSALQTSATTGARPALAGGENASYKARFNGQLKAGQFR</sequence>
<dbReference type="RefSeq" id="WP_157646278.1">
    <property type="nucleotide sequence ID" value="NZ_JACHDD010000003.1"/>
</dbReference>
<comment type="caution">
    <text evidence="1">The sequence shown here is derived from an EMBL/GenBank/DDBJ whole genome shotgun (WGS) entry which is preliminary data.</text>
</comment>
<dbReference type="AlphaFoldDB" id="A0A7W8V5Y1"/>
<evidence type="ECO:0000313" key="2">
    <source>
        <dbReference type="Proteomes" id="UP000592780"/>
    </source>
</evidence>
<reference evidence="1 2" key="1">
    <citation type="submission" date="2020-08" db="EMBL/GenBank/DDBJ databases">
        <title>Genomic Encyclopedia of Type Strains, Phase IV (KMG-V): Genome sequencing to study the core and pangenomes of soil and plant-associated prokaryotes.</title>
        <authorList>
            <person name="Whitman W."/>
        </authorList>
    </citation>
    <scope>NUCLEOTIDE SEQUENCE [LARGE SCALE GENOMIC DNA]</scope>
    <source>
        <strain evidence="1 2">JPY158</strain>
    </source>
</reference>
<protein>
    <submittedName>
        <fullName evidence="1">Uncharacterized protein</fullName>
    </submittedName>
</protein>
<keyword evidence="2" id="KW-1185">Reference proteome</keyword>
<dbReference type="EMBL" id="JACHDD010000003">
    <property type="protein sequence ID" value="MBB5424075.1"/>
    <property type="molecule type" value="Genomic_DNA"/>
</dbReference>
<evidence type="ECO:0000313" key="1">
    <source>
        <dbReference type="EMBL" id="MBB5424075.1"/>
    </source>
</evidence>
<proteinExistence type="predicted"/>